<dbReference type="InterPro" id="IPR018639">
    <property type="entry name" value="DUF2062"/>
</dbReference>
<keyword evidence="1" id="KW-1133">Transmembrane helix</keyword>
<dbReference type="EMBL" id="JACOFU010000005">
    <property type="protein sequence ID" value="MBC3832364.1"/>
    <property type="molecule type" value="Genomic_DNA"/>
</dbReference>
<evidence type="ECO:0000313" key="3">
    <source>
        <dbReference type="EMBL" id="MBC3832364.1"/>
    </source>
</evidence>
<feature type="transmembrane region" description="Helical" evidence="1">
    <location>
        <begin position="78"/>
        <end position="100"/>
    </location>
</feature>
<dbReference type="RefSeq" id="WP_186891415.1">
    <property type="nucleotide sequence ID" value="NZ_JACOFU010000005.1"/>
</dbReference>
<feature type="transmembrane region" description="Helical" evidence="1">
    <location>
        <begin position="42"/>
        <end position="71"/>
    </location>
</feature>
<accession>A0ABR6XSA0</accession>
<organism evidence="3 4">
    <name type="scientific">Undibacterium amnicola</name>
    <dbReference type="NCBI Taxonomy" id="1834038"/>
    <lineage>
        <taxon>Bacteria</taxon>
        <taxon>Pseudomonadati</taxon>
        <taxon>Pseudomonadota</taxon>
        <taxon>Betaproteobacteria</taxon>
        <taxon>Burkholderiales</taxon>
        <taxon>Oxalobacteraceae</taxon>
        <taxon>Undibacterium</taxon>
    </lineage>
</organism>
<comment type="caution">
    <text evidence="3">The sequence shown here is derived from an EMBL/GenBank/DDBJ whole genome shotgun (WGS) entry which is preliminary data.</text>
</comment>
<evidence type="ECO:0000259" key="2">
    <source>
        <dbReference type="Pfam" id="PF09835"/>
    </source>
</evidence>
<dbReference type="Proteomes" id="UP000643610">
    <property type="component" value="Unassembled WGS sequence"/>
</dbReference>
<keyword evidence="4" id="KW-1185">Reference proteome</keyword>
<reference evidence="3 4" key="1">
    <citation type="submission" date="2020-08" db="EMBL/GenBank/DDBJ databases">
        <title>Novel species isolated from subtropical streams in China.</title>
        <authorList>
            <person name="Lu H."/>
        </authorList>
    </citation>
    <scope>NUCLEOTIDE SEQUENCE [LARGE SCALE GENOMIC DNA]</scope>
    <source>
        <strain evidence="3 4">KCTC 52442</strain>
    </source>
</reference>
<dbReference type="PANTHER" id="PTHR40547:SF1">
    <property type="entry name" value="SLL0298 PROTEIN"/>
    <property type="match status" value="1"/>
</dbReference>
<keyword evidence="1" id="KW-0472">Membrane</keyword>
<keyword evidence="1" id="KW-0812">Transmembrane</keyword>
<dbReference type="Pfam" id="PF09835">
    <property type="entry name" value="DUF2062"/>
    <property type="match status" value="1"/>
</dbReference>
<evidence type="ECO:0000256" key="1">
    <source>
        <dbReference type="SAM" id="Phobius"/>
    </source>
</evidence>
<sequence>MPKKFLRRVLPNQKSIQQFSVSRRFTGRLDIPALWEVQRDKVAIGLAIGVFCGMIPGPLQMISALALTIIFRVNLPMALVGTFLTNPLTIVPLYMLAYMVGQSILGESNWRALPELPVADWTAPISAIQNWTNWIGDLGSPWLIGMLVLSCAMAALAYCGMQVVWRISQYVMMRNRLRQRQSRVNKRSQ</sequence>
<feature type="transmembrane region" description="Helical" evidence="1">
    <location>
        <begin position="142"/>
        <end position="165"/>
    </location>
</feature>
<evidence type="ECO:0000313" key="4">
    <source>
        <dbReference type="Proteomes" id="UP000643610"/>
    </source>
</evidence>
<feature type="domain" description="DUF2062" evidence="2">
    <location>
        <begin position="23"/>
        <end position="169"/>
    </location>
</feature>
<gene>
    <name evidence="3" type="ORF">H8K33_12640</name>
</gene>
<proteinExistence type="predicted"/>
<protein>
    <submittedName>
        <fullName evidence="3">DUF2062 domain-containing protein</fullName>
    </submittedName>
</protein>
<name>A0ABR6XSA0_9BURK</name>
<dbReference type="PANTHER" id="PTHR40547">
    <property type="entry name" value="SLL0298 PROTEIN"/>
    <property type="match status" value="1"/>
</dbReference>